<evidence type="ECO:0000313" key="2">
    <source>
        <dbReference type="EMBL" id="MBD1597907.1"/>
    </source>
</evidence>
<comment type="caution">
    <text evidence="1">The sequence shown here is derived from an EMBL/GenBank/DDBJ whole genome shotgun (WGS) entry which is preliminary data.</text>
</comment>
<dbReference type="EMBL" id="JAAOCA010000004">
    <property type="protein sequence ID" value="MBD1597904.1"/>
    <property type="molecule type" value="Genomic_DNA"/>
</dbReference>
<sequence length="96" mass="10406">MSTRLVTTENDFCPVGPVDKRLNLFKVTDGIDAEQALEKVSALLKVIAGSIEDAAMGTIEFDGQHAWLALHAAESAKAIIDALWYALQFDARESGQ</sequence>
<protein>
    <submittedName>
        <fullName evidence="1">DUF3077 domain-containing protein</fullName>
    </submittedName>
</protein>
<evidence type="ECO:0000313" key="3">
    <source>
        <dbReference type="Proteomes" id="UP000805841"/>
    </source>
</evidence>
<organism evidence="1 3">
    <name type="scientific">Pseudomonas typographi</name>
    <dbReference type="NCBI Taxonomy" id="2715964"/>
    <lineage>
        <taxon>Bacteria</taxon>
        <taxon>Pseudomonadati</taxon>
        <taxon>Pseudomonadota</taxon>
        <taxon>Gammaproteobacteria</taxon>
        <taxon>Pseudomonadales</taxon>
        <taxon>Pseudomonadaceae</taxon>
        <taxon>Pseudomonas</taxon>
    </lineage>
</organism>
<keyword evidence="3" id="KW-1185">Reference proteome</keyword>
<gene>
    <name evidence="1" type="ORF">HAQ05_04120</name>
    <name evidence="2" type="ORF">HAQ05_04140</name>
</gene>
<dbReference type="EMBL" id="JAAOCA010000004">
    <property type="protein sequence ID" value="MBD1597907.1"/>
    <property type="molecule type" value="Genomic_DNA"/>
</dbReference>
<name>A0ABR7YXH0_9PSED</name>
<dbReference type="RefSeq" id="WP_190417689.1">
    <property type="nucleotide sequence ID" value="NZ_JAAOCA010000004.1"/>
</dbReference>
<reference evidence="1" key="2">
    <citation type="submission" date="2020-03" db="EMBL/GenBank/DDBJ databases">
        <authorList>
            <person name="Peral-Aranega E."/>
        </authorList>
    </citation>
    <scope>NUCLEOTIDE SEQUENCE</scope>
    <source>
        <strain evidence="1">CA3A</strain>
    </source>
</reference>
<dbReference type="Pfam" id="PF11275">
    <property type="entry name" value="DUF3077"/>
    <property type="match status" value="1"/>
</dbReference>
<dbReference type="Proteomes" id="UP000805841">
    <property type="component" value="Unassembled WGS sequence"/>
</dbReference>
<evidence type="ECO:0000313" key="1">
    <source>
        <dbReference type="EMBL" id="MBD1597904.1"/>
    </source>
</evidence>
<accession>A0ABR7YXH0</accession>
<reference evidence="1 3" key="1">
    <citation type="journal article" date="2020" name="Insects">
        <title>Bacteria Belonging to Pseudomonas typographi sp. nov. from the Bark Beetle Ips typographus Have Genomic Potential to Aid in the Host Ecology.</title>
        <authorList>
            <person name="Peral-Aranega E."/>
            <person name="Saati-Santamaria Z."/>
            <person name="Kolarik M."/>
            <person name="Rivas R."/>
            <person name="Garcia-Fraile P."/>
        </authorList>
    </citation>
    <scope>NUCLEOTIDE SEQUENCE [LARGE SCALE GENOMIC DNA]</scope>
    <source>
        <strain evidence="1 3">CA3A</strain>
    </source>
</reference>
<dbReference type="InterPro" id="IPR021427">
    <property type="entry name" value="DUF3077"/>
</dbReference>
<proteinExistence type="predicted"/>